<comment type="subcellular location">
    <subcellularLocation>
        <location evidence="1">Cell membrane</location>
        <topology evidence="1">Multi-pass membrane protein</topology>
    </subcellularLocation>
</comment>
<keyword evidence="4 7" id="KW-0812">Transmembrane</keyword>
<evidence type="ECO:0000256" key="2">
    <source>
        <dbReference type="ARBA" id="ARBA00007430"/>
    </source>
</evidence>
<dbReference type="RefSeq" id="WP_207353929.1">
    <property type="nucleotide sequence ID" value="NZ_CP071503.1"/>
</dbReference>
<feature type="transmembrane region" description="Helical" evidence="7">
    <location>
        <begin position="392"/>
        <end position="416"/>
    </location>
</feature>
<sequence length="453" mass="51159">MKNLFKKIGVDSAVFFVILGKFTSLLGGVLVLVLISSFMSSELQGYYFAFMSVIAFQVVFELGLGTIITQFASHEMAKLRIDNSKITGDKESLGRLLSLCRLTGVSYILIFLVVLVVLIPAGLFFFTEKKLDSANTVNDINIVIPWCLLVITSGMSLVVNAFLSFSEGCGYVINIAKVRLCQSIVTIFLACIFIVTNLGIYATAATSISAVLVGSSWLRKNLFFLLRKSIVERNLYENTINWKKEVYPMQWRTSLSWLSGYFIFQLINPLAFKFYGPEFSGKLGMSMTVINMMITLSLAWITTKVPLWGKLISQKDKNVFYHYRTVFIQSASFYLFLTAIATLSLFFLDFLHIKQADRLLSPLFFAIMSLAMFANHIVACQATFIRAHKIEIYTTLSVLTAILLTIVLLTCCIYFSSFSMIISYFLVSWLFYALGSNFIFSKFKMKNNYGQNV</sequence>
<feature type="transmembrane region" description="Helical" evidence="7">
    <location>
        <begin position="422"/>
        <end position="440"/>
    </location>
</feature>
<comment type="similarity">
    <text evidence="2">Belongs to the polysaccharide synthase family.</text>
</comment>
<accession>A0ABX7QMN2</accession>
<feature type="transmembrane region" description="Helical" evidence="7">
    <location>
        <begin position="175"/>
        <end position="195"/>
    </location>
</feature>
<feature type="transmembrane region" description="Helical" evidence="7">
    <location>
        <begin position="45"/>
        <end position="68"/>
    </location>
</feature>
<protein>
    <recommendedName>
        <fullName evidence="10">Membrane protein involved in the export of O-antigen and teichoic acid</fullName>
    </recommendedName>
</protein>
<feature type="transmembrane region" description="Helical" evidence="7">
    <location>
        <begin position="142"/>
        <end position="163"/>
    </location>
</feature>
<evidence type="ECO:0000256" key="5">
    <source>
        <dbReference type="ARBA" id="ARBA00022989"/>
    </source>
</evidence>
<keyword evidence="9" id="KW-1185">Reference proteome</keyword>
<gene>
    <name evidence="8" type="ORF">JYB87_13130</name>
</gene>
<dbReference type="PANTHER" id="PTHR30250">
    <property type="entry name" value="PST FAMILY PREDICTED COLANIC ACID TRANSPORTER"/>
    <property type="match status" value="1"/>
</dbReference>
<keyword evidence="6 7" id="KW-0472">Membrane</keyword>
<evidence type="ECO:0000256" key="6">
    <source>
        <dbReference type="ARBA" id="ARBA00023136"/>
    </source>
</evidence>
<feature type="transmembrane region" description="Helical" evidence="7">
    <location>
        <begin position="359"/>
        <end position="380"/>
    </location>
</feature>
<dbReference type="Proteomes" id="UP000662770">
    <property type="component" value="Chromosome"/>
</dbReference>
<evidence type="ECO:0000256" key="7">
    <source>
        <dbReference type="SAM" id="Phobius"/>
    </source>
</evidence>
<evidence type="ECO:0000256" key="1">
    <source>
        <dbReference type="ARBA" id="ARBA00004651"/>
    </source>
</evidence>
<name>A0ABX7QMN2_9GAMM</name>
<keyword evidence="3" id="KW-1003">Cell membrane</keyword>
<feature type="transmembrane region" description="Helical" evidence="7">
    <location>
        <begin position="12"/>
        <end position="39"/>
    </location>
</feature>
<evidence type="ECO:0000313" key="8">
    <source>
        <dbReference type="EMBL" id="QSX32688.1"/>
    </source>
</evidence>
<feature type="transmembrane region" description="Helical" evidence="7">
    <location>
        <begin position="284"/>
        <end position="305"/>
    </location>
</feature>
<evidence type="ECO:0008006" key="10">
    <source>
        <dbReference type="Google" id="ProtNLM"/>
    </source>
</evidence>
<reference evidence="8 9" key="1">
    <citation type="submission" date="2021-03" db="EMBL/GenBank/DDBJ databases">
        <title>Novel species identification of genus Shewanella.</title>
        <authorList>
            <person name="Liu G."/>
            <person name="Zhang Q."/>
        </authorList>
    </citation>
    <scope>NUCLEOTIDE SEQUENCE [LARGE SCALE GENOMIC DNA]</scope>
    <source>
        <strain evidence="8 9">FJAT-51800</strain>
    </source>
</reference>
<evidence type="ECO:0000256" key="4">
    <source>
        <dbReference type="ARBA" id="ARBA00022692"/>
    </source>
</evidence>
<evidence type="ECO:0000313" key="9">
    <source>
        <dbReference type="Proteomes" id="UP000662770"/>
    </source>
</evidence>
<feature type="transmembrane region" description="Helical" evidence="7">
    <location>
        <begin position="326"/>
        <end position="347"/>
    </location>
</feature>
<keyword evidence="5 7" id="KW-1133">Transmembrane helix</keyword>
<dbReference type="PANTHER" id="PTHR30250:SF10">
    <property type="entry name" value="LIPOPOLYSACCHARIDE BIOSYNTHESIS PROTEIN WZXC"/>
    <property type="match status" value="1"/>
</dbReference>
<evidence type="ECO:0000256" key="3">
    <source>
        <dbReference type="ARBA" id="ARBA00022475"/>
    </source>
</evidence>
<proteinExistence type="inferred from homology"/>
<feature type="transmembrane region" description="Helical" evidence="7">
    <location>
        <begin position="105"/>
        <end position="127"/>
    </location>
</feature>
<organism evidence="8 9">
    <name type="scientific">Shewanella avicenniae</name>
    <dbReference type="NCBI Taxonomy" id="2814294"/>
    <lineage>
        <taxon>Bacteria</taxon>
        <taxon>Pseudomonadati</taxon>
        <taxon>Pseudomonadota</taxon>
        <taxon>Gammaproteobacteria</taxon>
        <taxon>Alteromonadales</taxon>
        <taxon>Shewanellaceae</taxon>
        <taxon>Shewanella</taxon>
    </lineage>
</organism>
<dbReference type="EMBL" id="CP071503">
    <property type="protein sequence ID" value="QSX32688.1"/>
    <property type="molecule type" value="Genomic_DNA"/>
</dbReference>
<dbReference type="InterPro" id="IPR050833">
    <property type="entry name" value="Poly_Biosynth_Transport"/>
</dbReference>